<keyword evidence="11" id="KW-1185">Reference proteome</keyword>
<dbReference type="Pfam" id="PF00939">
    <property type="entry name" value="Na_sulph_symp"/>
    <property type="match status" value="1"/>
</dbReference>
<dbReference type="PROSITE" id="PS01271">
    <property type="entry name" value="NA_SULFATE"/>
    <property type="match status" value="1"/>
</dbReference>
<feature type="transmembrane region" description="Helical" evidence="9">
    <location>
        <begin position="409"/>
        <end position="442"/>
    </location>
</feature>
<proteinExistence type="inferred from homology"/>
<dbReference type="GO" id="GO:0015137">
    <property type="term" value="F:citrate transmembrane transporter activity"/>
    <property type="evidence" value="ECO:0007669"/>
    <property type="project" value="TreeGrafter"/>
</dbReference>
<gene>
    <name evidence="10" type="ORF">QTP70_017515</name>
</gene>
<feature type="region of interest" description="Disordered" evidence="8">
    <location>
        <begin position="118"/>
        <end position="138"/>
    </location>
</feature>
<evidence type="ECO:0008006" key="12">
    <source>
        <dbReference type="Google" id="ProtNLM"/>
    </source>
</evidence>
<dbReference type="CDD" id="cd01115">
    <property type="entry name" value="SLC13_permease"/>
    <property type="match status" value="1"/>
</dbReference>
<evidence type="ECO:0000256" key="6">
    <source>
        <dbReference type="ARBA" id="ARBA00023136"/>
    </source>
</evidence>
<feature type="transmembrane region" description="Helical" evidence="9">
    <location>
        <begin position="277"/>
        <end position="296"/>
    </location>
</feature>
<dbReference type="GO" id="GO:0015741">
    <property type="term" value="P:fumarate transport"/>
    <property type="evidence" value="ECO:0007669"/>
    <property type="project" value="TreeGrafter"/>
</dbReference>
<reference evidence="10" key="1">
    <citation type="submission" date="2023-06" db="EMBL/GenBank/DDBJ databases">
        <title>Male Hemibagrus guttatus genome.</title>
        <authorList>
            <person name="Bian C."/>
        </authorList>
    </citation>
    <scope>NUCLEOTIDE SEQUENCE</scope>
    <source>
        <strain evidence="10">Male_cb2023</strain>
        <tissue evidence="10">Muscle</tissue>
    </source>
</reference>
<dbReference type="GO" id="GO:0005886">
    <property type="term" value="C:plasma membrane"/>
    <property type="evidence" value="ECO:0007669"/>
    <property type="project" value="TreeGrafter"/>
</dbReference>
<feature type="transmembrane region" description="Helical" evidence="9">
    <location>
        <begin position="12"/>
        <end position="30"/>
    </location>
</feature>
<dbReference type="PANTHER" id="PTHR10283">
    <property type="entry name" value="SOLUTE CARRIER FAMILY 13 MEMBER"/>
    <property type="match status" value="1"/>
</dbReference>
<dbReference type="Proteomes" id="UP001274896">
    <property type="component" value="Unassembled WGS sequence"/>
</dbReference>
<feature type="compositionally biased region" description="Basic and acidic residues" evidence="8">
    <location>
        <begin position="128"/>
        <end position="138"/>
    </location>
</feature>
<accession>A0AAE0QKV6</accession>
<feature type="transmembrane region" description="Helical" evidence="9">
    <location>
        <begin position="454"/>
        <end position="472"/>
    </location>
</feature>
<evidence type="ECO:0000256" key="1">
    <source>
        <dbReference type="ARBA" id="ARBA00004141"/>
    </source>
</evidence>
<dbReference type="GO" id="GO:0015729">
    <property type="term" value="P:oxaloacetate transport"/>
    <property type="evidence" value="ECO:0007669"/>
    <property type="project" value="TreeGrafter"/>
</dbReference>
<evidence type="ECO:0000313" key="10">
    <source>
        <dbReference type="EMBL" id="KAK3524008.1"/>
    </source>
</evidence>
<keyword evidence="7" id="KW-0406">Ion transport</keyword>
<evidence type="ECO:0000256" key="9">
    <source>
        <dbReference type="SAM" id="Phobius"/>
    </source>
</evidence>
<dbReference type="GO" id="GO:0015141">
    <property type="term" value="F:succinate transmembrane transporter activity"/>
    <property type="evidence" value="ECO:0007669"/>
    <property type="project" value="TreeGrafter"/>
</dbReference>
<name>A0AAE0QKV6_9TELE</name>
<feature type="transmembrane region" description="Helical" evidence="9">
    <location>
        <begin position="171"/>
        <end position="191"/>
    </location>
</feature>
<evidence type="ECO:0000256" key="3">
    <source>
        <dbReference type="ARBA" id="ARBA00022448"/>
    </source>
</evidence>
<dbReference type="PANTHER" id="PTHR10283:SF134">
    <property type="entry name" value="SOLUTE CARRIER FAMILY 13 MEMBER 5A"/>
    <property type="match status" value="1"/>
</dbReference>
<evidence type="ECO:0000313" key="11">
    <source>
        <dbReference type="Proteomes" id="UP001274896"/>
    </source>
</evidence>
<keyword evidence="5 9" id="KW-1133">Transmembrane helix</keyword>
<feature type="transmembrane region" description="Helical" evidence="9">
    <location>
        <begin position="65"/>
        <end position="95"/>
    </location>
</feature>
<evidence type="ECO:0000256" key="2">
    <source>
        <dbReference type="ARBA" id="ARBA00006772"/>
    </source>
</evidence>
<organism evidence="10 11">
    <name type="scientific">Hemibagrus guttatus</name>
    <dbReference type="NCBI Taxonomy" id="175788"/>
    <lineage>
        <taxon>Eukaryota</taxon>
        <taxon>Metazoa</taxon>
        <taxon>Chordata</taxon>
        <taxon>Craniata</taxon>
        <taxon>Vertebrata</taxon>
        <taxon>Euteleostomi</taxon>
        <taxon>Actinopterygii</taxon>
        <taxon>Neopterygii</taxon>
        <taxon>Teleostei</taxon>
        <taxon>Ostariophysi</taxon>
        <taxon>Siluriformes</taxon>
        <taxon>Bagridae</taxon>
        <taxon>Hemibagrus</taxon>
    </lineage>
</organism>
<sequence>MSVYWCTEVLPLAVTALLPVVLFPLFGIMDSKDVCMQYLKDTNMLFLGGLMVAVAVEDWSLHKRIALRVLLIVGVRPALLMLGFMSVTAFLSMWISNTATTAMMVPIVQAVLEQLNDTAEEEEAGAPSEREEKLPEKQADGHVLENGLSFSTENTMEQCNEPKEMLRMCKGMLLCVCYAASIGGTATLTGTGPNLVLTGQMSELFPNNPDVVNFASWFGFAFPNMIIMLLAAWLWLQLVFLGFNLRKTWGCGTVKTEKEIAAYNVIREEHRSLGPMSFGEISVLTLFCLLVVLWFTRHPGFMDGWATHLFNAEKEYVTDATVAVFVAALLFVLPAKPPCLFYWRSQSFDTVPQSNSETRTALLTWQVVQKKMPWSIILLLGGGFALAKGSEDSGLSRWLGEQMTPLQTIPPWAIAIIVCLMIATFTECTSNVATATLFLPILASMSQSIGINPLYVMIPCTLSASFAFMLPVATPPNAIVFSYGYLKVSDMWHGGLVVSTLASHLQGWGFDSRRCRVCGVCMFSLCLGGFLRVLRFPPPVQRHAW</sequence>
<feature type="transmembrane region" description="Helical" evidence="9">
    <location>
        <begin position="517"/>
        <end position="535"/>
    </location>
</feature>
<dbReference type="GO" id="GO:0017153">
    <property type="term" value="F:sodium:dicarboxylate symporter activity"/>
    <property type="evidence" value="ECO:0007669"/>
    <property type="project" value="TreeGrafter"/>
</dbReference>
<dbReference type="AlphaFoldDB" id="A0AAE0QKV6"/>
<evidence type="ECO:0000256" key="5">
    <source>
        <dbReference type="ARBA" id="ARBA00022989"/>
    </source>
</evidence>
<evidence type="ECO:0000256" key="4">
    <source>
        <dbReference type="ARBA" id="ARBA00022692"/>
    </source>
</evidence>
<comment type="similarity">
    <text evidence="2">Belongs to the SLC13A/DASS transporter (TC 2.A.47) family. NADC subfamily.</text>
</comment>
<keyword evidence="4 9" id="KW-0812">Transmembrane</keyword>
<keyword evidence="7" id="KW-0915">Sodium</keyword>
<keyword evidence="7" id="KW-0739">Sodium transport</keyword>
<evidence type="ECO:0000256" key="8">
    <source>
        <dbReference type="SAM" id="MobiDB-lite"/>
    </source>
</evidence>
<evidence type="ECO:0000256" key="7">
    <source>
        <dbReference type="ARBA" id="ARBA00023201"/>
    </source>
</evidence>
<keyword evidence="3" id="KW-0813">Transport</keyword>
<comment type="subcellular location">
    <subcellularLocation>
        <location evidence="1">Membrane</location>
        <topology evidence="1">Multi-pass membrane protein</topology>
    </subcellularLocation>
</comment>
<dbReference type="InterPro" id="IPR031312">
    <property type="entry name" value="Na/sul_symport_CS"/>
</dbReference>
<protein>
    <recommendedName>
        <fullName evidence="12">Solute carrier family 13 member 5</fullName>
    </recommendedName>
</protein>
<feature type="transmembrane region" description="Helical" evidence="9">
    <location>
        <begin position="211"/>
        <end position="236"/>
    </location>
</feature>
<feature type="transmembrane region" description="Helical" evidence="9">
    <location>
        <begin position="372"/>
        <end position="389"/>
    </location>
</feature>
<keyword evidence="6 9" id="KW-0472">Membrane</keyword>
<comment type="caution">
    <text evidence="10">The sequence shown here is derived from an EMBL/GenBank/DDBJ whole genome shotgun (WGS) entry which is preliminary data.</text>
</comment>
<feature type="transmembrane region" description="Helical" evidence="9">
    <location>
        <begin position="492"/>
        <end position="510"/>
    </location>
</feature>
<dbReference type="InterPro" id="IPR001898">
    <property type="entry name" value="SLC13A/DASS"/>
</dbReference>
<feature type="transmembrane region" description="Helical" evidence="9">
    <location>
        <begin position="316"/>
        <end position="335"/>
    </location>
</feature>
<dbReference type="EMBL" id="JAUCMX010000014">
    <property type="protein sequence ID" value="KAK3524008.1"/>
    <property type="molecule type" value="Genomic_DNA"/>
</dbReference>